<accession>A0A1G6H630</accession>
<organism evidence="1 2">
    <name type="scientific">Acinetobacter boissieri</name>
    <dbReference type="NCBI Taxonomy" id="1219383"/>
    <lineage>
        <taxon>Bacteria</taxon>
        <taxon>Pseudomonadati</taxon>
        <taxon>Pseudomonadota</taxon>
        <taxon>Gammaproteobacteria</taxon>
        <taxon>Moraxellales</taxon>
        <taxon>Moraxellaceae</taxon>
        <taxon>Acinetobacter</taxon>
    </lineage>
</organism>
<gene>
    <name evidence="1" type="ORF">SAMN05421733_10443</name>
</gene>
<dbReference type="AlphaFoldDB" id="A0A1G6H630"/>
<evidence type="ECO:0000313" key="2">
    <source>
        <dbReference type="Proteomes" id="UP000242501"/>
    </source>
</evidence>
<dbReference type="Proteomes" id="UP000242501">
    <property type="component" value="Unassembled WGS sequence"/>
</dbReference>
<name>A0A1G6H630_9GAMM</name>
<reference evidence="2" key="1">
    <citation type="submission" date="2016-09" db="EMBL/GenBank/DDBJ databases">
        <authorList>
            <person name="Varghese N."/>
            <person name="Submissions S."/>
        </authorList>
    </citation>
    <scope>NUCLEOTIDE SEQUENCE [LARGE SCALE GENOMIC DNA]</scope>
    <source>
        <strain evidence="2">ANC 4422</strain>
    </source>
</reference>
<keyword evidence="2" id="KW-1185">Reference proteome</keyword>
<proteinExistence type="predicted"/>
<dbReference type="EMBL" id="FMYL01000004">
    <property type="protein sequence ID" value="SDB89740.1"/>
    <property type="molecule type" value="Genomic_DNA"/>
</dbReference>
<sequence>MFVEKTNVSKYIEKLTQTTKILKYKLKTDT</sequence>
<protein>
    <submittedName>
        <fullName evidence="1">Uncharacterized protein</fullName>
    </submittedName>
</protein>
<evidence type="ECO:0000313" key="1">
    <source>
        <dbReference type="EMBL" id="SDB89740.1"/>
    </source>
</evidence>
<dbReference type="STRING" id="1219383.SAMN05421733_10443"/>